<feature type="domain" description="Acyltransferase 3" evidence="8">
    <location>
        <begin position="18"/>
        <end position="324"/>
    </location>
</feature>
<dbReference type="EMBL" id="ADLE01000017">
    <property type="protein sequence ID" value="EJZ62415.1"/>
    <property type="molecule type" value="Genomic_DNA"/>
</dbReference>
<dbReference type="Proteomes" id="UP000006044">
    <property type="component" value="Unassembled WGS sequence"/>
</dbReference>
<feature type="transmembrane region" description="Helical" evidence="7">
    <location>
        <begin position="266"/>
        <end position="283"/>
    </location>
</feature>
<dbReference type="AlphaFoldDB" id="K0XEN4"/>
<evidence type="ECO:0000313" key="9">
    <source>
        <dbReference type="EMBL" id="EJZ62415.1"/>
    </source>
</evidence>
<gene>
    <name evidence="9" type="ORF">HMPREF9448_02537</name>
</gene>
<dbReference type="Pfam" id="PF01757">
    <property type="entry name" value="Acyl_transf_3"/>
    <property type="match status" value="1"/>
</dbReference>
<feature type="transmembrane region" description="Helical" evidence="7">
    <location>
        <begin position="58"/>
        <end position="78"/>
    </location>
</feature>
<feature type="transmembrane region" description="Helical" evidence="7">
    <location>
        <begin position="90"/>
        <end position="109"/>
    </location>
</feature>
<evidence type="ECO:0000256" key="2">
    <source>
        <dbReference type="ARBA" id="ARBA00007400"/>
    </source>
</evidence>
<protein>
    <recommendedName>
        <fullName evidence="8">Acyltransferase 3 domain-containing protein</fullName>
    </recommendedName>
</protein>
<dbReference type="RefSeq" id="WP_008862915.1">
    <property type="nucleotide sequence ID" value="NZ_JH815206.1"/>
</dbReference>
<feature type="transmembrane region" description="Helical" evidence="7">
    <location>
        <begin position="211"/>
        <end position="232"/>
    </location>
</feature>
<dbReference type="eggNOG" id="COG3274">
    <property type="taxonomic scope" value="Bacteria"/>
</dbReference>
<dbReference type="PANTHER" id="PTHR40074">
    <property type="entry name" value="O-ACETYLTRANSFERASE WECH"/>
    <property type="match status" value="1"/>
</dbReference>
<evidence type="ECO:0000256" key="3">
    <source>
        <dbReference type="ARBA" id="ARBA00022475"/>
    </source>
</evidence>
<reference evidence="9 10" key="1">
    <citation type="submission" date="2012-08" db="EMBL/GenBank/DDBJ databases">
        <title>The Genome Sequence of Barnesiella intestinihominis YIT 11860.</title>
        <authorList>
            <consortium name="The Broad Institute Genome Sequencing Platform"/>
            <person name="Earl A."/>
            <person name="Ward D."/>
            <person name="Feldgarden M."/>
            <person name="Gevers D."/>
            <person name="Morotomi M."/>
            <person name="Walker B."/>
            <person name="Young S.K."/>
            <person name="Zeng Q."/>
            <person name="Gargeya S."/>
            <person name="Fitzgerald M."/>
            <person name="Haas B."/>
            <person name="Abouelleil A."/>
            <person name="Alvarado L."/>
            <person name="Arachchi H.M."/>
            <person name="Berlin A.M."/>
            <person name="Chapman S.B."/>
            <person name="Goldberg J."/>
            <person name="Griggs A."/>
            <person name="Gujja S."/>
            <person name="Hansen M."/>
            <person name="Howarth C."/>
            <person name="Imamovic A."/>
            <person name="Larimer J."/>
            <person name="McCowen C."/>
            <person name="Montmayeur A."/>
            <person name="Murphy C."/>
            <person name="Neiman D."/>
            <person name="Pearson M."/>
            <person name="Priest M."/>
            <person name="Roberts A."/>
            <person name="Saif S."/>
            <person name="Shea T."/>
            <person name="Sisk P."/>
            <person name="Sykes S."/>
            <person name="Wortman J."/>
            <person name="Nusbaum C."/>
            <person name="Birren B."/>
        </authorList>
    </citation>
    <scope>NUCLEOTIDE SEQUENCE [LARGE SCALE GENOMIC DNA]</scope>
    <source>
        <strain evidence="9 10">YIT 11860</strain>
    </source>
</reference>
<evidence type="ECO:0000256" key="1">
    <source>
        <dbReference type="ARBA" id="ARBA00004651"/>
    </source>
</evidence>
<evidence type="ECO:0000313" key="10">
    <source>
        <dbReference type="Proteomes" id="UP000006044"/>
    </source>
</evidence>
<dbReference type="HOGENOM" id="CLU_061343_0_0_10"/>
<feature type="transmembrane region" description="Helical" evidence="7">
    <location>
        <begin position="179"/>
        <end position="199"/>
    </location>
</feature>
<dbReference type="GO" id="GO:0005886">
    <property type="term" value="C:plasma membrane"/>
    <property type="evidence" value="ECO:0007669"/>
    <property type="project" value="UniProtKB-SubCell"/>
</dbReference>
<feature type="transmembrane region" description="Helical" evidence="7">
    <location>
        <begin position="308"/>
        <end position="325"/>
    </location>
</feature>
<comment type="similarity">
    <text evidence="2">Belongs to the acyltransferase 3 family.</text>
</comment>
<dbReference type="GO" id="GO:0009246">
    <property type="term" value="P:enterobacterial common antigen biosynthetic process"/>
    <property type="evidence" value="ECO:0007669"/>
    <property type="project" value="TreeGrafter"/>
</dbReference>
<evidence type="ECO:0000259" key="8">
    <source>
        <dbReference type="Pfam" id="PF01757"/>
    </source>
</evidence>
<dbReference type="PANTHER" id="PTHR40074:SF2">
    <property type="entry name" value="O-ACETYLTRANSFERASE WECH"/>
    <property type="match status" value="1"/>
</dbReference>
<keyword evidence="4 7" id="KW-0812">Transmembrane</keyword>
<feature type="transmembrane region" description="Helical" evidence="7">
    <location>
        <begin position="129"/>
        <end position="148"/>
    </location>
</feature>
<evidence type="ECO:0000256" key="5">
    <source>
        <dbReference type="ARBA" id="ARBA00022989"/>
    </source>
</evidence>
<keyword evidence="5 7" id="KW-1133">Transmembrane helix</keyword>
<comment type="subcellular location">
    <subcellularLocation>
        <location evidence="1">Cell membrane</location>
        <topology evidence="1">Multi-pass membrane protein</topology>
    </subcellularLocation>
</comment>
<keyword evidence="10" id="KW-1185">Reference proteome</keyword>
<dbReference type="OrthoDB" id="1082824at2"/>
<feature type="transmembrane region" description="Helical" evidence="7">
    <location>
        <begin position="21"/>
        <end position="38"/>
    </location>
</feature>
<evidence type="ECO:0000256" key="4">
    <source>
        <dbReference type="ARBA" id="ARBA00022692"/>
    </source>
</evidence>
<dbReference type="GO" id="GO:0016413">
    <property type="term" value="F:O-acetyltransferase activity"/>
    <property type="evidence" value="ECO:0007669"/>
    <property type="project" value="TreeGrafter"/>
</dbReference>
<dbReference type="GeneID" id="77849722"/>
<dbReference type="PATRIC" id="fig|742726.3.peg.2644"/>
<comment type="caution">
    <text evidence="9">The sequence shown here is derived from an EMBL/GenBank/DDBJ whole genome shotgun (WGS) entry which is preliminary data.</text>
</comment>
<dbReference type="InterPro" id="IPR002656">
    <property type="entry name" value="Acyl_transf_3_dom"/>
</dbReference>
<evidence type="ECO:0000256" key="7">
    <source>
        <dbReference type="SAM" id="Phobius"/>
    </source>
</evidence>
<sequence>MLNYTNKTEREPQERSSNIELLRILSMFLVLMIHYIPSRTLPTHDTLAHDTLGTLFDLELRSISFVCVNCFILISGYFGIRWKLKSFSNLLFQILFWAIVCPVIVFAATDSLNMTDLFKTLYHNTFSRWFIEAYIGLYILAPMINRFIEKSTHRELGIFILTFYLFSTLFGYLGKAYDFNKGMSIISLVGLYLIGAYLRRKQDSIFDLSKYVYLGVYLVTGFIMVAIAALILKAGFTITPYSYLNPLIVLESIALFLFFKKLNIGSIKWINYIAVSSFAVYLIHNDLSIKPLYCAACDYIEAHYTPSFPYALLFMVGVFIVSVMADKVRLFIYKHTLLRLLK</sequence>
<accession>K0XEN4</accession>
<feature type="transmembrane region" description="Helical" evidence="7">
    <location>
        <begin position="238"/>
        <end position="259"/>
    </location>
</feature>
<keyword evidence="3" id="KW-1003">Cell membrane</keyword>
<organism evidence="9 10">
    <name type="scientific">Barnesiella intestinihominis YIT 11860</name>
    <dbReference type="NCBI Taxonomy" id="742726"/>
    <lineage>
        <taxon>Bacteria</taxon>
        <taxon>Pseudomonadati</taxon>
        <taxon>Bacteroidota</taxon>
        <taxon>Bacteroidia</taxon>
        <taxon>Bacteroidales</taxon>
        <taxon>Barnesiellaceae</taxon>
        <taxon>Barnesiella</taxon>
    </lineage>
</organism>
<feature type="transmembrane region" description="Helical" evidence="7">
    <location>
        <begin position="155"/>
        <end position="173"/>
    </location>
</feature>
<name>K0XEN4_9BACT</name>
<proteinExistence type="inferred from homology"/>
<evidence type="ECO:0000256" key="6">
    <source>
        <dbReference type="ARBA" id="ARBA00023136"/>
    </source>
</evidence>
<keyword evidence="6 7" id="KW-0472">Membrane</keyword>